<dbReference type="RefSeq" id="WP_164679456.1">
    <property type="nucleotide sequence ID" value="NZ_CP049057.1"/>
</dbReference>
<dbReference type="PIRSF" id="PIRSF008502">
    <property type="entry name" value="UCP008502"/>
    <property type="match status" value="1"/>
</dbReference>
<dbReference type="InterPro" id="IPR012545">
    <property type="entry name" value="DUF1697"/>
</dbReference>
<protein>
    <submittedName>
        <fullName evidence="1">DUF1697 domain-containing protein</fullName>
    </submittedName>
</protein>
<gene>
    <name evidence="1" type="ORF">G5B37_07640</name>
</gene>
<dbReference type="Pfam" id="PF08002">
    <property type="entry name" value="DUF1697"/>
    <property type="match status" value="1"/>
</dbReference>
<reference evidence="1 2" key="1">
    <citation type="submission" date="2020-02" db="EMBL/GenBank/DDBJ databases">
        <title>Complete genome sequence of Flavobacteriaceae bacterium.</title>
        <authorList>
            <person name="Kim S.-J."/>
            <person name="Kim Y.-S."/>
            <person name="Kim K.-H."/>
        </authorList>
    </citation>
    <scope>NUCLEOTIDE SEQUENCE [LARGE SCALE GENOMIC DNA]</scope>
    <source>
        <strain evidence="1 2">RR4-40</strain>
    </source>
</reference>
<name>A0A6G6GP04_9FLAO</name>
<evidence type="ECO:0000313" key="2">
    <source>
        <dbReference type="Proteomes" id="UP000505306"/>
    </source>
</evidence>
<sequence length="176" mass="19993">MTQYIALLRGINVGGHKKFLKSEQLEMLAQMGFANAQVYLHTGNWIFSTSTSAQDVSATIVRAIQKKFGWEVPVLVFTTSEIEDIFNNCPFSEDVREKSYFTLLAEVPRKESIDRLQTLSYTGEEFHVTKTCVYFYPEEGAGKAKLNNNIFENKLKVVATSRNYKTMAKLIEIGTK</sequence>
<dbReference type="Proteomes" id="UP000505306">
    <property type="component" value="Chromosome"/>
</dbReference>
<dbReference type="SUPFAM" id="SSF160379">
    <property type="entry name" value="SP0830-like"/>
    <property type="match status" value="1"/>
</dbReference>
<dbReference type="KEGG" id="mgel:G5B37_07640"/>
<proteinExistence type="predicted"/>
<dbReference type="PANTHER" id="PTHR36439:SF1">
    <property type="entry name" value="DUF1697 DOMAIN-CONTAINING PROTEIN"/>
    <property type="match status" value="1"/>
</dbReference>
<dbReference type="PANTHER" id="PTHR36439">
    <property type="entry name" value="BLL4334 PROTEIN"/>
    <property type="match status" value="1"/>
</dbReference>
<accession>A0A6G6GP04</accession>
<evidence type="ECO:0000313" key="1">
    <source>
        <dbReference type="EMBL" id="QIE59441.1"/>
    </source>
</evidence>
<dbReference type="Gene3D" id="3.30.70.1280">
    <property type="entry name" value="SP0830-like domains"/>
    <property type="match status" value="1"/>
</dbReference>
<organism evidence="1 2">
    <name type="scientific">Rasiella rasia</name>
    <dbReference type="NCBI Taxonomy" id="2744027"/>
    <lineage>
        <taxon>Bacteria</taxon>
        <taxon>Pseudomonadati</taxon>
        <taxon>Bacteroidota</taxon>
        <taxon>Flavobacteriia</taxon>
        <taxon>Flavobacteriales</taxon>
        <taxon>Flavobacteriaceae</taxon>
        <taxon>Rasiella</taxon>
    </lineage>
</organism>
<keyword evidence="2" id="KW-1185">Reference proteome</keyword>
<dbReference type="EMBL" id="CP049057">
    <property type="protein sequence ID" value="QIE59441.1"/>
    <property type="molecule type" value="Genomic_DNA"/>
</dbReference>
<dbReference type="AlphaFoldDB" id="A0A6G6GP04"/>